<proteinExistence type="predicted"/>
<reference evidence="2 3" key="1">
    <citation type="submission" date="2024-10" db="EMBL/GenBank/DDBJ databases">
        <title>The Natural Products Discovery Center: Release of the First 8490 Sequenced Strains for Exploring Actinobacteria Biosynthetic Diversity.</title>
        <authorList>
            <person name="Kalkreuter E."/>
            <person name="Kautsar S.A."/>
            <person name="Yang D."/>
            <person name="Bader C.D."/>
            <person name="Teijaro C.N."/>
            <person name="Fluegel L."/>
            <person name="Davis C.M."/>
            <person name="Simpson J.R."/>
            <person name="Lauterbach L."/>
            <person name="Steele A.D."/>
            <person name="Gui C."/>
            <person name="Meng S."/>
            <person name="Li G."/>
            <person name="Viehrig K."/>
            <person name="Ye F."/>
            <person name="Su P."/>
            <person name="Kiefer A.F."/>
            <person name="Nichols A."/>
            <person name="Cepeda A.J."/>
            <person name="Yan W."/>
            <person name="Fan B."/>
            <person name="Jiang Y."/>
            <person name="Adhikari A."/>
            <person name="Zheng C.-J."/>
            <person name="Schuster L."/>
            <person name="Cowan T.M."/>
            <person name="Smanski M.J."/>
            <person name="Chevrette M.G."/>
            <person name="De Carvalho L.P.S."/>
            <person name="Shen B."/>
        </authorList>
    </citation>
    <scope>NUCLEOTIDE SEQUENCE [LARGE SCALE GENOMIC DNA]</scope>
    <source>
        <strain evidence="2 3">NPDC002593</strain>
    </source>
</reference>
<evidence type="ECO:0000313" key="2">
    <source>
        <dbReference type="EMBL" id="MFF3571028.1"/>
    </source>
</evidence>
<organism evidence="2 3">
    <name type="scientific">Nocardia jiangxiensis</name>
    <dbReference type="NCBI Taxonomy" id="282685"/>
    <lineage>
        <taxon>Bacteria</taxon>
        <taxon>Bacillati</taxon>
        <taxon>Actinomycetota</taxon>
        <taxon>Actinomycetes</taxon>
        <taxon>Mycobacteriales</taxon>
        <taxon>Nocardiaceae</taxon>
        <taxon>Nocardia</taxon>
    </lineage>
</organism>
<name>A0ABW6S628_9NOCA</name>
<keyword evidence="3" id="KW-1185">Reference proteome</keyword>
<dbReference type="Proteomes" id="UP001601992">
    <property type="component" value="Unassembled WGS sequence"/>
</dbReference>
<evidence type="ECO:0000256" key="1">
    <source>
        <dbReference type="SAM" id="MobiDB-lite"/>
    </source>
</evidence>
<accession>A0ABW6S628</accession>
<feature type="region of interest" description="Disordered" evidence="1">
    <location>
        <begin position="87"/>
        <end position="163"/>
    </location>
</feature>
<dbReference type="RefSeq" id="WP_387405149.1">
    <property type="nucleotide sequence ID" value="NZ_JBIAQY010000009.1"/>
</dbReference>
<protein>
    <submittedName>
        <fullName evidence="2">Zinc ribbon domain-containing protein</fullName>
    </submittedName>
</protein>
<evidence type="ECO:0000313" key="3">
    <source>
        <dbReference type="Proteomes" id="UP001601992"/>
    </source>
</evidence>
<dbReference type="EMBL" id="JBIAQY010000009">
    <property type="protein sequence ID" value="MFF3571028.1"/>
    <property type="molecule type" value="Genomic_DNA"/>
</dbReference>
<gene>
    <name evidence="2" type="ORF">ACFYXQ_24925</name>
</gene>
<sequence length="163" mass="17978">MATSFDTCSNECMGWCGTRTGHTTMTCSSCFARTKRRLEPHERNFRCEGCGFAASRDRDAARVVLAVAERGHVSVEDVRQLVGEFARHLRTQPRTRPGDPDISALGHQPHPFGSHDDSPQHARLRRRPVSTSSPGHSRARTPSVVTGHNGRTRSSRPTSESST</sequence>
<comment type="caution">
    <text evidence="2">The sequence shown here is derived from an EMBL/GenBank/DDBJ whole genome shotgun (WGS) entry which is preliminary data.</text>
</comment>